<evidence type="ECO:0000313" key="3">
    <source>
        <dbReference type="RefSeq" id="XP_022344051.1"/>
    </source>
</evidence>
<dbReference type="RefSeq" id="XP_022344051.1">
    <property type="nucleotide sequence ID" value="XM_022488343.1"/>
</dbReference>
<feature type="transmembrane region" description="Helical" evidence="1">
    <location>
        <begin position="316"/>
        <end position="335"/>
    </location>
</feature>
<evidence type="ECO:0000256" key="1">
    <source>
        <dbReference type="SAM" id="Phobius"/>
    </source>
</evidence>
<sequence length="351" mass="40291">MVMYLLEPEFRNEPLLLIPPRLCLTVHSFCLDHLQTRSWTSYYTLSEITNYVCYVMLPMVLVLGMLSQLVNFVTLLRQIRLCLETYMLALSIESLLLIVCGVILCLPHYIGYFRLLVLVQYYTLVCREAVWYAFVWTLVGVGIQQCIQSFKHAPFYICIISSFAISSALPLVWQYSLTSEEIPTSHMTNISNNSVTLIENIQPVANNTLSVAYFWYSSSIAIFLPIFLMAVLCLALTVLMFKRGDISQTFNSSCRSSATLILHRNRVDERAKIRLVLQLLVLMVLMMSPLGVLNFLCHSLIGILQDSTTVTVFSNIATVLFHMYLVLSQQLYFCYHKQYRSTLISMWDCCC</sequence>
<feature type="transmembrane region" description="Helical" evidence="1">
    <location>
        <begin position="275"/>
        <end position="296"/>
    </location>
</feature>
<name>A0A8B8EVP5_CRAVI</name>
<proteinExistence type="predicted"/>
<keyword evidence="2" id="KW-1185">Reference proteome</keyword>
<dbReference type="Proteomes" id="UP000694844">
    <property type="component" value="Chromosome 5"/>
</dbReference>
<feature type="transmembrane region" description="Helical" evidence="1">
    <location>
        <begin position="213"/>
        <end position="241"/>
    </location>
</feature>
<feature type="transmembrane region" description="Helical" evidence="1">
    <location>
        <begin position="86"/>
        <end position="109"/>
    </location>
</feature>
<reference evidence="3" key="1">
    <citation type="submission" date="2025-08" db="UniProtKB">
        <authorList>
            <consortium name="RefSeq"/>
        </authorList>
    </citation>
    <scope>IDENTIFICATION</scope>
    <source>
        <tissue evidence="3">Whole sample</tissue>
    </source>
</reference>
<dbReference type="GeneID" id="111137091"/>
<dbReference type="OrthoDB" id="6094942at2759"/>
<keyword evidence="1" id="KW-0812">Transmembrane</keyword>
<feature type="transmembrane region" description="Helical" evidence="1">
    <location>
        <begin position="154"/>
        <end position="173"/>
    </location>
</feature>
<keyword evidence="1" id="KW-1133">Transmembrane helix</keyword>
<accession>A0A8B8EVP5</accession>
<protein>
    <submittedName>
        <fullName evidence="3">Uncharacterized protein LOC111137091</fullName>
    </submittedName>
</protein>
<feature type="transmembrane region" description="Helical" evidence="1">
    <location>
        <begin position="48"/>
        <end position="74"/>
    </location>
</feature>
<dbReference type="Gene3D" id="1.20.1070.10">
    <property type="entry name" value="Rhodopsin 7-helix transmembrane proteins"/>
    <property type="match status" value="1"/>
</dbReference>
<keyword evidence="1" id="KW-0472">Membrane</keyword>
<feature type="transmembrane region" description="Helical" evidence="1">
    <location>
        <begin position="129"/>
        <end position="147"/>
    </location>
</feature>
<dbReference type="KEGG" id="cvn:111137091"/>
<dbReference type="AlphaFoldDB" id="A0A8B8EVP5"/>
<evidence type="ECO:0000313" key="2">
    <source>
        <dbReference type="Proteomes" id="UP000694844"/>
    </source>
</evidence>
<gene>
    <name evidence="3" type="primary">LOC111137091</name>
</gene>
<organism evidence="2 3">
    <name type="scientific">Crassostrea virginica</name>
    <name type="common">Eastern oyster</name>
    <dbReference type="NCBI Taxonomy" id="6565"/>
    <lineage>
        <taxon>Eukaryota</taxon>
        <taxon>Metazoa</taxon>
        <taxon>Spiralia</taxon>
        <taxon>Lophotrochozoa</taxon>
        <taxon>Mollusca</taxon>
        <taxon>Bivalvia</taxon>
        <taxon>Autobranchia</taxon>
        <taxon>Pteriomorphia</taxon>
        <taxon>Ostreida</taxon>
        <taxon>Ostreoidea</taxon>
        <taxon>Ostreidae</taxon>
        <taxon>Crassostrea</taxon>
    </lineage>
</organism>